<dbReference type="AlphaFoldDB" id="A0A0W1SSS9"/>
<feature type="transmembrane region" description="Helical" evidence="1">
    <location>
        <begin position="72"/>
        <end position="90"/>
    </location>
</feature>
<evidence type="ECO:0000313" key="2">
    <source>
        <dbReference type="EMBL" id="KTG29484.1"/>
    </source>
</evidence>
<protein>
    <submittedName>
        <fullName evidence="2">Uncharacterized protein</fullName>
    </submittedName>
</protein>
<proteinExistence type="predicted"/>
<sequence>MNVRGLRVALANLVAALWAGFGVYHVAMAIVTGISLRGFTFGTVGLGGFFLAIRFRARSQRLRDGTADPRGLLVLTLVSLALVLLSFTLLG</sequence>
<gene>
    <name evidence="2" type="ORF">AUR66_10020</name>
</gene>
<accession>A0A0W1SSS9</accession>
<dbReference type="Proteomes" id="UP000053157">
    <property type="component" value="Unassembled WGS sequence"/>
</dbReference>
<dbReference type="EMBL" id="LOPV01000097">
    <property type="protein sequence ID" value="KTG29484.1"/>
    <property type="molecule type" value="Genomic_DNA"/>
</dbReference>
<feature type="transmembrane region" description="Helical" evidence="1">
    <location>
        <begin position="34"/>
        <end position="52"/>
    </location>
</feature>
<evidence type="ECO:0000256" key="1">
    <source>
        <dbReference type="SAM" id="Phobius"/>
    </source>
</evidence>
<organism evidence="2 3">
    <name type="scientific">Haloferax profundi</name>
    <dbReference type="NCBI Taxonomy" id="1544718"/>
    <lineage>
        <taxon>Archaea</taxon>
        <taxon>Methanobacteriati</taxon>
        <taxon>Methanobacteriota</taxon>
        <taxon>Stenosarchaea group</taxon>
        <taxon>Halobacteria</taxon>
        <taxon>Halobacteriales</taxon>
        <taxon>Haloferacaceae</taxon>
        <taxon>Haloferax</taxon>
    </lineage>
</organism>
<comment type="caution">
    <text evidence="2">The sequence shown here is derived from an EMBL/GenBank/DDBJ whole genome shotgun (WGS) entry which is preliminary data.</text>
</comment>
<keyword evidence="1" id="KW-1133">Transmembrane helix</keyword>
<reference evidence="2 3" key="1">
    <citation type="submission" date="2015-12" db="EMBL/GenBank/DDBJ databases">
        <title>Haloferax profundi sp. nov. isolated from the Discovery deep brine-seawater interface in the Red Sea.</title>
        <authorList>
            <person name="Zhang G."/>
            <person name="Stingl U."/>
            <person name="Rashid M."/>
        </authorList>
    </citation>
    <scope>NUCLEOTIDE SEQUENCE [LARGE SCALE GENOMIC DNA]</scope>
    <source>
        <strain evidence="2 3">SB29</strain>
    </source>
</reference>
<evidence type="ECO:0000313" key="3">
    <source>
        <dbReference type="Proteomes" id="UP000053157"/>
    </source>
</evidence>
<name>A0A0W1SSS9_9EURY</name>
<dbReference type="RefSeq" id="WP_058571396.1">
    <property type="nucleotide sequence ID" value="NZ_LOPV01000097.1"/>
</dbReference>
<keyword evidence="1" id="KW-0472">Membrane</keyword>
<feature type="transmembrane region" description="Helical" evidence="1">
    <location>
        <begin position="9"/>
        <end position="28"/>
    </location>
</feature>
<keyword evidence="3" id="KW-1185">Reference proteome</keyword>
<keyword evidence="1" id="KW-0812">Transmembrane</keyword>